<evidence type="ECO:0000313" key="1">
    <source>
        <dbReference type="EMBL" id="SUZ59458.1"/>
    </source>
</evidence>
<name>A0A381NZZ0_9ZZZZ</name>
<accession>A0A381NZZ0</accession>
<protein>
    <submittedName>
        <fullName evidence="1">Uncharacterized protein</fullName>
    </submittedName>
</protein>
<organism evidence="1">
    <name type="scientific">marine metagenome</name>
    <dbReference type="NCBI Taxonomy" id="408172"/>
    <lineage>
        <taxon>unclassified sequences</taxon>
        <taxon>metagenomes</taxon>
        <taxon>ecological metagenomes</taxon>
    </lineage>
</organism>
<dbReference type="AlphaFoldDB" id="A0A381NZZ0"/>
<reference evidence="1" key="1">
    <citation type="submission" date="2018-05" db="EMBL/GenBank/DDBJ databases">
        <authorList>
            <person name="Lanie J.A."/>
            <person name="Ng W.-L."/>
            <person name="Kazmierczak K.M."/>
            <person name="Andrzejewski T.M."/>
            <person name="Davidsen T.M."/>
            <person name="Wayne K.J."/>
            <person name="Tettelin H."/>
            <person name="Glass J.I."/>
            <person name="Rusch D."/>
            <person name="Podicherti R."/>
            <person name="Tsui H.-C.T."/>
            <person name="Winkler M.E."/>
        </authorList>
    </citation>
    <scope>NUCLEOTIDE SEQUENCE</scope>
</reference>
<dbReference type="AntiFam" id="ANF00010">
    <property type="entry name" value="tRNA translation"/>
</dbReference>
<gene>
    <name evidence="1" type="ORF">METZ01_LOCUS12312</name>
</gene>
<proteinExistence type="predicted"/>
<dbReference type="EMBL" id="UINC01000679">
    <property type="protein sequence ID" value="SUZ59458.1"/>
    <property type="molecule type" value="Genomic_DNA"/>
</dbReference>
<feature type="non-terminal residue" evidence="1">
    <location>
        <position position="1"/>
    </location>
</feature>
<sequence length="80" mass="8681">VQFIDEIIPVAIEKSDTPRELPQGGSLFYCLTRSPWLGLTVVPYAEVAQVVEQWTENPCVGSSSLPLGTILSISFNDISG</sequence>